<evidence type="ECO:0008006" key="4">
    <source>
        <dbReference type="Google" id="ProtNLM"/>
    </source>
</evidence>
<sequence>MLPCSPWTPKGFAFTLGIFITGISLFGIGAHLSYVNIAPQQARTKARNDFVRERLKKKSGK</sequence>
<proteinExistence type="predicted"/>
<organism evidence="2 3">
    <name type="scientific">Thalictrum thalictroides</name>
    <name type="common">Rue-anemone</name>
    <name type="synonym">Anemone thalictroides</name>
    <dbReference type="NCBI Taxonomy" id="46969"/>
    <lineage>
        <taxon>Eukaryota</taxon>
        <taxon>Viridiplantae</taxon>
        <taxon>Streptophyta</taxon>
        <taxon>Embryophyta</taxon>
        <taxon>Tracheophyta</taxon>
        <taxon>Spermatophyta</taxon>
        <taxon>Magnoliopsida</taxon>
        <taxon>Ranunculales</taxon>
        <taxon>Ranunculaceae</taxon>
        <taxon>Thalictroideae</taxon>
        <taxon>Thalictrum</taxon>
    </lineage>
</organism>
<gene>
    <name evidence="2" type="ORF">FRX31_029320</name>
</gene>
<keyword evidence="1" id="KW-0812">Transmembrane</keyword>
<dbReference type="Proteomes" id="UP000554482">
    <property type="component" value="Unassembled WGS sequence"/>
</dbReference>
<evidence type="ECO:0000313" key="2">
    <source>
        <dbReference type="EMBL" id="KAF5181096.1"/>
    </source>
</evidence>
<feature type="transmembrane region" description="Helical" evidence="1">
    <location>
        <begin position="12"/>
        <end position="37"/>
    </location>
</feature>
<protein>
    <recommendedName>
        <fullName evidence="4">Transmembrane protein</fullName>
    </recommendedName>
</protein>
<keyword evidence="3" id="KW-1185">Reference proteome</keyword>
<accession>A0A7J6V7U2</accession>
<dbReference type="AlphaFoldDB" id="A0A7J6V7U2"/>
<evidence type="ECO:0000313" key="3">
    <source>
        <dbReference type="Proteomes" id="UP000554482"/>
    </source>
</evidence>
<name>A0A7J6V7U2_THATH</name>
<keyword evidence="1" id="KW-1133">Transmembrane helix</keyword>
<reference evidence="2 3" key="1">
    <citation type="submission" date="2020-06" db="EMBL/GenBank/DDBJ databases">
        <title>Transcriptomic and genomic resources for Thalictrum thalictroides and T. hernandezii: Facilitating candidate gene discovery in an emerging model plant lineage.</title>
        <authorList>
            <person name="Arias T."/>
            <person name="Riano-Pachon D.M."/>
            <person name="Di Stilio V.S."/>
        </authorList>
    </citation>
    <scope>NUCLEOTIDE SEQUENCE [LARGE SCALE GENOMIC DNA]</scope>
    <source>
        <strain evidence="3">cv. WT478/WT964</strain>
        <tissue evidence="2">Leaves</tissue>
    </source>
</reference>
<dbReference type="OrthoDB" id="1898956at2759"/>
<evidence type="ECO:0000256" key="1">
    <source>
        <dbReference type="SAM" id="Phobius"/>
    </source>
</evidence>
<comment type="caution">
    <text evidence="2">The sequence shown here is derived from an EMBL/GenBank/DDBJ whole genome shotgun (WGS) entry which is preliminary data.</text>
</comment>
<keyword evidence="1" id="KW-0472">Membrane</keyword>
<dbReference type="EMBL" id="JABWDY010036582">
    <property type="protein sequence ID" value="KAF5181096.1"/>
    <property type="molecule type" value="Genomic_DNA"/>
</dbReference>